<name>A0A285TY78_9PROT</name>
<accession>A0A285TY78</accession>
<proteinExistence type="predicted"/>
<dbReference type="Proteomes" id="UP000219068">
    <property type="component" value="Unassembled WGS sequence"/>
</dbReference>
<dbReference type="EMBL" id="OBMM01000009">
    <property type="protein sequence ID" value="SOC30539.1"/>
    <property type="molecule type" value="Genomic_DNA"/>
</dbReference>
<gene>
    <name evidence="1" type="ORF">SAMN05428964_10990</name>
</gene>
<organism evidence="1 2">
    <name type="scientific">Thalassospira xiamenensis</name>
    <dbReference type="NCBI Taxonomy" id="220697"/>
    <lineage>
        <taxon>Bacteria</taxon>
        <taxon>Pseudomonadati</taxon>
        <taxon>Pseudomonadota</taxon>
        <taxon>Alphaproteobacteria</taxon>
        <taxon>Rhodospirillales</taxon>
        <taxon>Thalassospiraceae</taxon>
        <taxon>Thalassospira</taxon>
    </lineage>
</organism>
<sequence>MDLREIDADAVLEIIDKGDVDYHNCWLGRAYATFGSGPVPRAFHGVLSAEVAKVIAALGEIELAGRIALYRGLSCEPDLSSIGRHWSDSRAVALEHGPYILKANVCADDVDWCGTVLRRIGWPREREFTLKPEALILVETIACRGHIISADVEVSVSKSCPTPSLR</sequence>
<evidence type="ECO:0000313" key="1">
    <source>
        <dbReference type="EMBL" id="SOC30539.1"/>
    </source>
</evidence>
<dbReference type="AlphaFoldDB" id="A0A285TY78"/>
<evidence type="ECO:0000313" key="2">
    <source>
        <dbReference type="Proteomes" id="UP000219068"/>
    </source>
</evidence>
<reference evidence="1 2" key="1">
    <citation type="submission" date="2017-08" db="EMBL/GenBank/DDBJ databases">
        <authorList>
            <person name="de Groot N.N."/>
        </authorList>
    </citation>
    <scope>NUCLEOTIDE SEQUENCE [LARGE SCALE GENOMIC DNA]</scope>
    <source>
        <strain evidence="1 2">USBA 78</strain>
    </source>
</reference>
<dbReference type="RefSeq" id="WP_097053645.1">
    <property type="nucleotide sequence ID" value="NZ_OBMM01000009.1"/>
</dbReference>
<protein>
    <submittedName>
        <fullName evidence="1">Uncharacterized protein</fullName>
    </submittedName>
</protein>